<evidence type="ECO:0000256" key="4">
    <source>
        <dbReference type="ARBA" id="ARBA00023134"/>
    </source>
</evidence>
<keyword evidence="3" id="KW-0547">Nucleotide-binding</keyword>
<evidence type="ECO:0000313" key="5">
    <source>
        <dbReference type="EMBL" id="QIN82433.1"/>
    </source>
</evidence>
<evidence type="ECO:0000256" key="2">
    <source>
        <dbReference type="ARBA" id="ARBA00022695"/>
    </source>
</evidence>
<dbReference type="Gene3D" id="3.90.550.10">
    <property type="entry name" value="Spore Coat Polysaccharide Biosynthesis Protein SpsA, Chain A"/>
    <property type="match status" value="1"/>
</dbReference>
<organism evidence="5 6">
    <name type="scientific">Rubrobacter tropicus</name>
    <dbReference type="NCBI Taxonomy" id="2653851"/>
    <lineage>
        <taxon>Bacteria</taxon>
        <taxon>Bacillati</taxon>
        <taxon>Actinomycetota</taxon>
        <taxon>Rubrobacteria</taxon>
        <taxon>Rubrobacterales</taxon>
        <taxon>Rubrobacteraceae</taxon>
        <taxon>Rubrobacter</taxon>
    </lineage>
</organism>
<sequence length="192" mass="20150">MPVKDLSGTKSRLAPVLDPAARAGLTLYMMGRVVSRAREAGLENVGVVSPDPIVLDEALKRGATPLAQKSRGLNPALEEGRLWATKNGASALLVLPADLPLIEAADVRDVLAEAADGSPVVISPDGARSGTNALLLRPPDALPFLFGPDSFEAHLKAARDLDAEARVCENQHISFDLDTAGDLAAYRGEGRP</sequence>
<dbReference type="NCBIfam" id="TIGR03552">
    <property type="entry name" value="F420_cofC"/>
    <property type="match status" value="1"/>
</dbReference>
<keyword evidence="2 5" id="KW-0548">Nucleotidyltransferase</keyword>
<evidence type="ECO:0000256" key="1">
    <source>
        <dbReference type="ARBA" id="ARBA00022679"/>
    </source>
</evidence>
<dbReference type="KEGG" id="rub:GBA63_07055"/>
<name>A0A6G8Q7K8_9ACTN</name>
<dbReference type="Pfam" id="PF01983">
    <property type="entry name" value="CofC"/>
    <property type="match status" value="1"/>
</dbReference>
<keyword evidence="1 5" id="KW-0808">Transferase</keyword>
<proteinExistence type="predicted"/>
<dbReference type="GO" id="GO:0043814">
    <property type="term" value="F:phospholactate guanylyltransferase activity"/>
    <property type="evidence" value="ECO:0007669"/>
    <property type="project" value="UniProtKB-EC"/>
</dbReference>
<evidence type="ECO:0000256" key="3">
    <source>
        <dbReference type="ARBA" id="ARBA00022741"/>
    </source>
</evidence>
<dbReference type="PANTHER" id="PTHR40392:SF1">
    <property type="entry name" value="2-PHOSPHO-L-LACTATE GUANYLYLTRANSFERASE"/>
    <property type="match status" value="1"/>
</dbReference>
<reference evidence="5 6" key="1">
    <citation type="submission" date="2019-10" db="EMBL/GenBank/DDBJ databases">
        <title>Rubrobacter sp nov SCSIO 52090 isolated from a deep-sea sediment in the South China Sea.</title>
        <authorList>
            <person name="Chen R.W."/>
        </authorList>
    </citation>
    <scope>NUCLEOTIDE SEQUENCE [LARGE SCALE GENOMIC DNA]</scope>
    <source>
        <strain evidence="5 6">SCSIO 52909</strain>
    </source>
</reference>
<dbReference type="GO" id="GO:0005525">
    <property type="term" value="F:GTP binding"/>
    <property type="evidence" value="ECO:0007669"/>
    <property type="project" value="UniProtKB-KW"/>
</dbReference>
<keyword evidence="4" id="KW-0342">GTP-binding</keyword>
<dbReference type="EMBL" id="CP045119">
    <property type="protein sequence ID" value="QIN82433.1"/>
    <property type="molecule type" value="Genomic_DNA"/>
</dbReference>
<dbReference type="Proteomes" id="UP000501452">
    <property type="component" value="Chromosome"/>
</dbReference>
<dbReference type="SUPFAM" id="SSF53448">
    <property type="entry name" value="Nucleotide-diphospho-sugar transferases"/>
    <property type="match status" value="1"/>
</dbReference>
<gene>
    <name evidence="5" type="primary">cofC</name>
    <name evidence="5" type="ORF">GBA63_07055</name>
</gene>
<dbReference type="InterPro" id="IPR002835">
    <property type="entry name" value="CofC"/>
</dbReference>
<dbReference type="InterPro" id="IPR029044">
    <property type="entry name" value="Nucleotide-diphossugar_trans"/>
</dbReference>
<dbReference type="PANTHER" id="PTHR40392">
    <property type="entry name" value="2-PHOSPHO-L-LACTATE GUANYLYLTRANSFERASE"/>
    <property type="match status" value="1"/>
</dbReference>
<dbReference type="EC" id="2.7.7.68" evidence="5"/>
<keyword evidence="6" id="KW-1185">Reference proteome</keyword>
<accession>A0A6G8Q7K8</accession>
<evidence type="ECO:0000313" key="6">
    <source>
        <dbReference type="Proteomes" id="UP000501452"/>
    </source>
</evidence>
<dbReference type="AlphaFoldDB" id="A0A6G8Q7K8"/>
<protein>
    <submittedName>
        <fullName evidence="5">2-phospho-L-lactate guanylyltransferase</fullName>
        <ecNumber evidence="5">2.7.7.68</ecNumber>
    </submittedName>
</protein>